<organism evidence="1 2">
    <name type="scientific">Eptatretus burgeri</name>
    <name type="common">Inshore hagfish</name>
    <dbReference type="NCBI Taxonomy" id="7764"/>
    <lineage>
        <taxon>Eukaryota</taxon>
        <taxon>Metazoa</taxon>
        <taxon>Chordata</taxon>
        <taxon>Craniata</taxon>
        <taxon>Vertebrata</taxon>
        <taxon>Cyclostomata</taxon>
        <taxon>Myxini</taxon>
        <taxon>Myxiniformes</taxon>
        <taxon>Myxinidae</taxon>
        <taxon>Eptatretinae</taxon>
        <taxon>Eptatretus</taxon>
    </lineage>
</organism>
<protein>
    <submittedName>
        <fullName evidence="1">Uncharacterized protein</fullName>
    </submittedName>
</protein>
<proteinExistence type="predicted"/>
<dbReference type="Ensembl" id="ENSEBUT00000024463.1">
    <property type="protein sequence ID" value="ENSEBUP00000023887.1"/>
    <property type="gene ID" value="ENSEBUG00000014716.1"/>
</dbReference>
<reference evidence="1" key="2">
    <citation type="submission" date="2025-09" db="UniProtKB">
        <authorList>
            <consortium name="Ensembl"/>
        </authorList>
    </citation>
    <scope>IDENTIFICATION</scope>
</reference>
<reference evidence="1" key="1">
    <citation type="submission" date="2025-08" db="UniProtKB">
        <authorList>
            <consortium name="Ensembl"/>
        </authorList>
    </citation>
    <scope>IDENTIFICATION</scope>
</reference>
<dbReference type="AlphaFoldDB" id="A0A8C4R2D5"/>
<keyword evidence="2" id="KW-1185">Reference proteome</keyword>
<sequence length="103" mass="11685">MCLYKLLFVLKEKPQVTQGYGRSPVCDRICFSKTLGLAQARLQKELAGSDVAWPACVCLWGYLGLCSFLKTTGTFLQAFSSISWCVHLRALRRCAFLRRCTRQ</sequence>
<evidence type="ECO:0000313" key="2">
    <source>
        <dbReference type="Proteomes" id="UP000694388"/>
    </source>
</evidence>
<name>A0A8C4R2D5_EPTBU</name>
<dbReference type="Proteomes" id="UP000694388">
    <property type="component" value="Unplaced"/>
</dbReference>
<evidence type="ECO:0000313" key="1">
    <source>
        <dbReference type="Ensembl" id="ENSEBUP00000023887.1"/>
    </source>
</evidence>
<accession>A0A8C4R2D5</accession>